<reference evidence="3" key="1">
    <citation type="journal article" date="2017" name="Genome Biol.">
        <title>Comparative genomics reveals high biological diversity and specific adaptations in the industrially and medically important fungal genus Aspergillus.</title>
        <authorList>
            <person name="de Vries R.P."/>
            <person name="Riley R."/>
            <person name="Wiebenga A."/>
            <person name="Aguilar-Osorio G."/>
            <person name="Amillis S."/>
            <person name="Uchima C.A."/>
            <person name="Anderluh G."/>
            <person name="Asadollahi M."/>
            <person name="Askin M."/>
            <person name="Barry K."/>
            <person name="Battaglia E."/>
            <person name="Bayram O."/>
            <person name="Benocci T."/>
            <person name="Braus-Stromeyer S.A."/>
            <person name="Caldana C."/>
            <person name="Canovas D."/>
            <person name="Cerqueira G.C."/>
            <person name="Chen F."/>
            <person name="Chen W."/>
            <person name="Choi C."/>
            <person name="Clum A."/>
            <person name="Dos Santos R.A."/>
            <person name="Damasio A.R."/>
            <person name="Diallinas G."/>
            <person name="Emri T."/>
            <person name="Fekete E."/>
            <person name="Flipphi M."/>
            <person name="Freyberg S."/>
            <person name="Gallo A."/>
            <person name="Gournas C."/>
            <person name="Habgood R."/>
            <person name="Hainaut M."/>
            <person name="Harispe M.L."/>
            <person name="Henrissat B."/>
            <person name="Hilden K.S."/>
            <person name="Hope R."/>
            <person name="Hossain A."/>
            <person name="Karabika E."/>
            <person name="Karaffa L."/>
            <person name="Karanyi Z."/>
            <person name="Krasevec N."/>
            <person name="Kuo A."/>
            <person name="Kusch H."/>
            <person name="LaButti K."/>
            <person name="Lagendijk E.L."/>
            <person name="Lapidus A."/>
            <person name="Levasseur A."/>
            <person name="Lindquist E."/>
            <person name="Lipzen A."/>
            <person name="Logrieco A.F."/>
            <person name="MacCabe A."/>
            <person name="Maekelae M.R."/>
            <person name="Malavazi I."/>
            <person name="Melin P."/>
            <person name="Meyer V."/>
            <person name="Mielnichuk N."/>
            <person name="Miskei M."/>
            <person name="Molnar A.P."/>
            <person name="Mule G."/>
            <person name="Ngan C.Y."/>
            <person name="Orejas M."/>
            <person name="Orosz E."/>
            <person name="Ouedraogo J.P."/>
            <person name="Overkamp K.M."/>
            <person name="Park H.-S."/>
            <person name="Perrone G."/>
            <person name="Piumi F."/>
            <person name="Punt P.J."/>
            <person name="Ram A.F."/>
            <person name="Ramon A."/>
            <person name="Rauscher S."/>
            <person name="Record E."/>
            <person name="Riano-Pachon D.M."/>
            <person name="Robert V."/>
            <person name="Roehrig J."/>
            <person name="Ruller R."/>
            <person name="Salamov A."/>
            <person name="Salih N.S."/>
            <person name="Samson R.A."/>
            <person name="Sandor E."/>
            <person name="Sanguinetti M."/>
            <person name="Schuetze T."/>
            <person name="Sepcic K."/>
            <person name="Shelest E."/>
            <person name="Sherlock G."/>
            <person name="Sophianopoulou V."/>
            <person name="Squina F.M."/>
            <person name="Sun H."/>
            <person name="Susca A."/>
            <person name="Todd R.B."/>
            <person name="Tsang A."/>
            <person name="Unkles S.E."/>
            <person name="van de Wiele N."/>
            <person name="van Rossen-Uffink D."/>
            <person name="Oliveira J.V."/>
            <person name="Vesth T.C."/>
            <person name="Visser J."/>
            <person name="Yu J.-H."/>
            <person name="Zhou M."/>
            <person name="Andersen M.R."/>
            <person name="Archer D.B."/>
            <person name="Baker S.E."/>
            <person name="Benoit I."/>
            <person name="Brakhage A.A."/>
            <person name="Braus G.H."/>
            <person name="Fischer R."/>
            <person name="Frisvad J.C."/>
            <person name="Goldman G.H."/>
            <person name="Houbraken J."/>
            <person name="Oakley B."/>
            <person name="Pocsi I."/>
            <person name="Scazzocchio C."/>
            <person name="Seiboth B."/>
            <person name="vanKuyk P.A."/>
            <person name="Wortman J."/>
            <person name="Dyer P.S."/>
            <person name="Grigoriev I.V."/>
        </authorList>
    </citation>
    <scope>NUCLEOTIDE SEQUENCE [LARGE SCALE GENOMIC DNA]</scope>
    <source>
        <strain evidence="3">ATCC 16872 / CBS 172.66 / WB 5094</strain>
    </source>
</reference>
<dbReference type="GeneID" id="30974167"/>
<dbReference type="AlphaFoldDB" id="A0A1L9X7H5"/>
<dbReference type="Pfam" id="PF00135">
    <property type="entry name" value="COesterase"/>
    <property type="match status" value="1"/>
</dbReference>
<feature type="domain" description="Carboxylesterase type B" evidence="1">
    <location>
        <begin position="78"/>
        <end position="474"/>
    </location>
</feature>
<dbReference type="STRING" id="690307.A0A1L9X7H5"/>
<gene>
    <name evidence="2" type="ORF">ASPACDRAFT_37834</name>
</gene>
<dbReference type="Proteomes" id="UP000184546">
    <property type="component" value="Unassembled WGS sequence"/>
</dbReference>
<name>A0A1L9X7H5_ASPA1</name>
<dbReference type="SUPFAM" id="SSF53474">
    <property type="entry name" value="alpha/beta-Hydrolases"/>
    <property type="match status" value="1"/>
</dbReference>
<evidence type="ECO:0000313" key="3">
    <source>
        <dbReference type="Proteomes" id="UP000184546"/>
    </source>
</evidence>
<keyword evidence="3" id="KW-1185">Reference proteome</keyword>
<dbReference type="EMBL" id="KV878970">
    <property type="protein sequence ID" value="OJK04278.1"/>
    <property type="molecule type" value="Genomic_DNA"/>
</dbReference>
<dbReference type="PANTHER" id="PTHR11559">
    <property type="entry name" value="CARBOXYLESTERASE"/>
    <property type="match status" value="1"/>
</dbReference>
<dbReference type="OrthoDB" id="408631at2759"/>
<dbReference type="VEuPathDB" id="FungiDB:ASPACDRAFT_37834"/>
<dbReference type="OMA" id="NTGVFEC"/>
<proteinExistence type="predicted"/>
<evidence type="ECO:0000313" key="2">
    <source>
        <dbReference type="EMBL" id="OJK04278.1"/>
    </source>
</evidence>
<evidence type="ECO:0000259" key="1">
    <source>
        <dbReference type="Pfam" id="PF00135"/>
    </source>
</evidence>
<accession>A0A1L9X7H5</accession>
<dbReference type="InterPro" id="IPR050309">
    <property type="entry name" value="Type-B_Carboxylest/Lipase"/>
</dbReference>
<dbReference type="RefSeq" id="XP_020060617.1">
    <property type="nucleotide sequence ID" value="XM_020200353.1"/>
</dbReference>
<sequence>MVLGLNAHSNSLDQPESTTYPFYRALQHVSRDPRSRSRCRLVESGHRAEPLYKKPVDIPGYGSVQGKAALTAAAADYVTDWENISFFGGIPFAADTSGANRWRDPQPAQPWKGTLNATSFGPICPITLSVLANYTQSEDCLNLNIWTPATSTEDKLPVAIWSYGAGTAPPQTTYNGAGVAGKGIIFVSYNYRNGVFGFMADAELTETTGRNASGNWGILDQYAAVKWVHENIAAFGGDPDHISVIGQSFGAAATYHIVNSELTADLGIVSAISESGVRSPSDPNTGVFECAYLSLNEAEAIGKEIIASLNVSSIAAARAIDTETLLEQTSLYSLEVKPVLDYYAIPDTYINTLARGAGNKVPYITGNNANEDGASATVTTTVAAYEQSLNSTYGDFASRFLELYPAANDTQAGEQEDEIVRDMFRVSSWQYMNGFAHSADQVDTYTYYWNYGSAAHASEIVYVLGNLYWANFMKTSNPNTGGSYNNGSLPANWLANSPARNETFLVGAEYEMMQTASQERVELILDYFAAQAPY</sequence>
<dbReference type="InterPro" id="IPR002018">
    <property type="entry name" value="CarbesteraseB"/>
</dbReference>
<protein>
    <recommendedName>
        <fullName evidence="1">Carboxylesterase type B domain-containing protein</fullName>
    </recommendedName>
</protein>
<dbReference type="Gene3D" id="3.40.50.1820">
    <property type="entry name" value="alpha/beta hydrolase"/>
    <property type="match status" value="1"/>
</dbReference>
<organism evidence="2 3">
    <name type="scientific">Aspergillus aculeatus (strain ATCC 16872 / CBS 172.66 / WB 5094)</name>
    <dbReference type="NCBI Taxonomy" id="690307"/>
    <lineage>
        <taxon>Eukaryota</taxon>
        <taxon>Fungi</taxon>
        <taxon>Dikarya</taxon>
        <taxon>Ascomycota</taxon>
        <taxon>Pezizomycotina</taxon>
        <taxon>Eurotiomycetes</taxon>
        <taxon>Eurotiomycetidae</taxon>
        <taxon>Eurotiales</taxon>
        <taxon>Aspergillaceae</taxon>
        <taxon>Aspergillus</taxon>
        <taxon>Aspergillus subgen. Circumdati</taxon>
    </lineage>
</organism>
<dbReference type="InterPro" id="IPR029058">
    <property type="entry name" value="AB_hydrolase_fold"/>
</dbReference>